<accession>A0A4S3PWN8</accession>
<dbReference type="SUPFAM" id="SSF88946">
    <property type="entry name" value="Sigma2 domain of RNA polymerase sigma factors"/>
    <property type="match status" value="1"/>
</dbReference>
<dbReference type="InterPro" id="IPR007627">
    <property type="entry name" value="RNA_pol_sigma70_r2"/>
</dbReference>
<dbReference type="GO" id="GO:0003677">
    <property type="term" value="F:DNA binding"/>
    <property type="evidence" value="ECO:0007669"/>
    <property type="project" value="UniProtKB-KW"/>
</dbReference>
<dbReference type="InterPro" id="IPR014284">
    <property type="entry name" value="RNA_pol_sigma-70_dom"/>
</dbReference>
<dbReference type="GO" id="GO:0016987">
    <property type="term" value="F:sigma factor activity"/>
    <property type="evidence" value="ECO:0007669"/>
    <property type="project" value="UniProtKB-KW"/>
</dbReference>
<dbReference type="InterPro" id="IPR013324">
    <property type="entry name" value="RNA_pol_sigma_r3/r4-like"/>
</dbReference>
<gene>
    <name evidence="8" type="ORF">E1I69_04925</name>
</gene>
<dbReference type="AlphaFoldDB" id="A0A4S3PWN8"/>
<dbReference type="InterPro" id="IPR013249">
    <property type="entry name" value="RNA_pol_sigma70_r4_t2"/>
</dbReference>
<dbReference type="GO" id="GO:0006352">
    <property type="term" value="P:DNA-templated transcription initiation"/>
    <property type="evidence" value="ECO:0007669"/>
    <property type="project" value="InterPro"/>
</dbReference>
<dbReference type="PANTHER" id="PTHR43133:SF52">
    <property type="entry name" value="ECF RNA POLYMERASE SIGMA FACTOR SIGL"/>
    <property type="match status" value="1"/>
</dbReference>
<keyword evidence="2" id="KW-0805">Transcription regulation</keyword>
<dbReference type="RefSeq" id="WP_136378485.1">
    <property type="nucleotide sequence ID" value="NZ_SLUB01000005.1"/>
</dbReference>
<dbReference type="SUPFAM" id="SSF88659">
    <property type="entry name" value="Sigma3 and sigma4 domains of RNA polymerase sigma factors"/>
    <property type="match status" value="1"/>
</dbReference>
<dbReference type="Pfam" id="PF04542">
    <property type="entry name" value="Sigma70_r2"/>
    <property type="match status" value="1"/>
</dbReference>
<proteinExistence type="inferred from homology"/>
<dbReference type="Proteomes" id="UP000306477">
    <property type="component" value="Unassembled WGS sequence"/>
</dbReference>
<name>A0A4S3PWN8_9BACI</name>
<evidence type="ECO:0000313" key="9">
    <source>
        <dbReference type="Proteomes" id="UP000306477"/>
    </source>
</evidence>
<dbReference type="InterPro" id="IPR039425">
    <property type="entry name" value="RNA_pol_sigma-70-like"/>
</dbReference>
<evidence type="ECO:0000256" key="1">
    <source>
        <dbReference type="ARBA" id="ARBA00010641"/>
    </source>
</evidence>
<comment type="similarity">
    <text evidence="1">Belongs to the sigma-70 factor family. ECF subfamily.</text>
</comment>
<evidence type="ECO:0000256" key="2">
    <source>
        <dbReference type="ARBA" id="ARBA00023015"/>
    </source>
</evidence>
<organism evidence="8 9">
    <name type="scientific">Bacillus timonensis</name>
    <dbReference type="NCBI Taxonomy" id="1033734"/>
    <lineage>
        <taxon>Bacteria</taxon>
        <taxon>Bacillati</taxon>
        <taxon>Bacillota</taxon>
        <taxon>Bacilli</taxon>
        <taxon>Bacillales</taxon>
        <taxon>Bacillaceae</taxon>
        <taxon>Bacillus</taxon>
    </lineage>
</organism>
<evidence type="ECO:0000256" key="5">
    <source>
        <dbReference type="ARBA" id="ARBA00023163"/>
    </source>
</evidence>
<dbReference type="PANTHER" id="PTHR43133">
    <property type="entry name" value="RNA POLYMERASE ECF-TYPE SIGMA FACTO"/>
    <property type="match status" value="1"/>
</dbReference>
<evidence type="ECO:0000256" key="4">
    <source>
        <dbReference type="ARBA" id="ARBA00023125"/>
    </source>
</evidence>
<evidence type="ECO:0000259" key="7">
    <source>
        <dbReference type="Pfam" id="PF08281"/>
    </source>
</evidence>
<evidence type="ECO:0000313" key="8">
    <source>
        <dbReference type="EMBL" id="THE14158.1"/>
    </source>
</evidence>
<keyword evidence="9" id="KW-1185">Reference proteome</keyword>
<sequence length="163" mass="19342">MELEELYKEVQPRIYAFFFIKTSSKEIAEDLTQEVFYEALKSIHTFSQQSSIKTWLFSIAKNRLLKYYRSKKYKTQLNELLKKEKGESTTPEEEVLKREVKQNLIEHINRLDDISKEVVTLRIYGELSFKEIGSLLGKSENFARVTFHRAKLKLHKEMEGYHG</sequence>
<dbReference type="InterPro" id="IPR013325">
    <property type="entry name" value="RNA_pol_sigma_r2"/>
</dbReference>
<evidence type="ECO:0000259" key="6">
    <source>
        <dbReference type="Pfam" id="PF04542"/>
    </source>
</evidence>
<reference evidence="8 9" key="1">
    <citation type="journal article" date="2019" name="Indoor Air">
        <title>Impacts of indoor surface finishes on bacterial viability.</title>
        <authorList>
            <person name="Hu J."/>
            <person name="Maamar S.B."/>
            <person name="Glawe A.J."/>
            <person name="Gottel N."/>
            <person name="Gilbert J.A."/>
            <person name="Hartmann E.M."/>
        </authorList>
    </citation>
    <scope>NUCLEOTIDE SEQUENCE [LARGE SCALE GENOMIC DNA]</scope>
    <source>
        <strain evidence="8 9">AF060A6</strain>
    </source>
</reference>
<keyword evidence="5" id="KW-0804">Transcription</keyword>
<dbReference type="NCBIfam" id="TIGR02937">
    <property type="entry name" value="sigma70-ECF"/>
    <property type="match status" value="1"/>
</dbReference>
<evidence type="ECO:0000256" key="3">
    <source>
        <dbReference type="ARBA" id="ARBA00023082"/>
    </source>
</evidence>
<dbReference type="Gene3D" id="1.10.10.10">
    <property type="entry name" value="Winged helix-like DNA-binding domain superfamily/Winged helix DNA-binding domain"/>
    <property type="match status" value="1"/>
</dbReference>
<dbReference type="OrthoDB" id="9795666at2"/>
<dbReference type="Pfam" id="PF08281">
    <property type="entry name" value="Sigma70_r4_2"/>
    <property type="match status" value="1"/>
</dbReference>
<protein>
    <submittedName>
        <fullName evidence="8">Sigma-70 family RNA polymerase sigma factor</fullName>
    </submittedName>
</protein>
<dbReference type="Gene3D" id="1.10.1740.10">
    <property type="match status" value="1"/>
</dbReference>
<dbReference type="EMBL" id="SLUB01000005">
    <property type="protein sequence ID" value="THE14158.1"/>
    <property type="molecule type" value="Genomic_DNA"/>
</dbReference>
<keyword evidence="4" id="KW-0238">DNA-binding</keyword>
<feature type="domain" description="RNA polymerase sigma factor 70 region 4 type 2" evidence="7">
    <location>
        <begin position="103"/>
        <end position="154"/>
    </location>
</feature>
<keyword evidence="3" id="KW-0731">Sigma factor</keyword>
<feature type="domain" description="RNA polymerase sigma-70 region 2" evidence="6">
    <location>
        <begin position="6"/>
        <end position="72"/>
    </location>
</feature>
<dbReference type="InterPro" id="IPR036388">
    <property type="entry name" value="WH-like_DNA-bd_sf"/>
</dbReference>
<comment type="caution">
    <text evidence="8">The sequence shown here is derived from an EMBL/GenBank/DDBJ whole genome shotgun (WGS) entry which is preliminary data.</text>
</comment>